<evidence type="ECO:0000256" key="3">
    <source>
        <dbReference type="ARBA" id="ARBA00019077"/>
    </source>
</evidence>
<organism evidence="11 12">
    <name type="scientific">Helicobacter ailurogastricus</name>
    <dbReference type="NCBI Taxonomy" id="1578720"/>
    <lineage>
        <taxon>Bacteria</taxon>
        <taxon>Pseudomonadati</taxon>
        <taxon>Campylobacterota</taxon>
        <taxon>Epsilonproteobacteria</taxon>
        <taxon>Campylobacterales</taxon>
        <taxon>Helicobacteraceae</taxon>
        <taxon>Helicobacter</taxon>
    </lineage>
</organism>
<evidence type="ECO:0000256" key="7">
    <source>
        <dbReference type="PIRSR" id="PIRSR639901-1"/>
    </source>
</evidence>
<protein>
    <recommendedName>
        <fullName evidence="3 9">3-deoxy-D-manno-octulosonic acid transferase</fullName>
        <shortName evidence="9">Kdo transferase</shortName>
        <ecNumber evidence="2 9">2.4.99.12</ecNumber>
    </recommendedName>
    <alternativeName>
        <fullName evidence="5 9">Lipid IV(A) 3-deoxy-D-manno-octulosonic acid transferase</fullName>
    </alternativeName>
</protein>
<comment type="pathway">
    <text evidence="1 9">Bacterial outer membrane biogenesis; LPS core biosynthesis.</text>
</comment>
<feature type="site" description="Transition state stabilizer" evidence="8">
    <location>
        <position position="129"/>
    </location>
</feature>
<dbReference type="GO" id="GO:0009245">
    <property type="term" value="P:lipid A biosynthetic process"/>
    <property type="evidence" value="ECO:0007669"/>
    <property type="project" value="TreeGrafter"/>
</dbReference>
<evidence type="ECO:0000256" key="4">
    <source>
        <dbReference type="ARBA" id="ARBA00022679"/>
    </source>
</evidence>
<keyword evidence="9" id="KW-0812">Transmembrane</keyword>
<evidence type="ECO:0000256" key="1">
    <source>
        <dbReference type="ARBA" id="ARBA00004713"/>
    </source>
</evidence>
<dbReference type="Gene3D" id="3.40.50.2000">
    <property type="entry name" value="Glycogen Phosphorylase B"/>
    <property type="match status" value="1"/>
</dbReference>
<keyword evidence="9" id="KW-0472">Membrane</keyword>
<evidence type="ECO:0000313" key="11">
    <source>
        <dbReference type="EMBL" id="CRF52843.1"/>
    </source>
</evidence>
<dbReference type="InterPro" id="IPR007507">
    <property type="entry name" value="Glycos_transf_N"/>
</dbReference>
<evidence type="ECO:0000256" key="8">
    <source>
        <dbReference type="PIRSR" id="PIRSR639901-2"/>
    </source>
</evidence>
<dbReference type="AlphaFoldDB" id="A0A0K2Y1P7"/>
<feature type="site" description="Transition state stabilizer" evidence="8">
    <location>
        <position position="205"/>
    </location>
</feature>
<dbReference type="GeneID" id="82132241"/>
<dbReference type="Proteomes" id="UP000043437">
    <property type="component" value="Unassembled WGS sequence"/>
</dbReference>
<dbReference type="UniPathway" id="UPA00958"/>
<evidence type="ECO:0000256" key="5">
    <source>
        <dbReference type="ARBA" id="ARBA00031445"/>
    </source>
</evidence>
<reference evidence="12" key="1">
    <citation type="submission" date="2014-12" db="EMBL/GenBank/DDBJ databases">
        <authorList>
            <person name="Jaenicke S."/>
        </authorList>
    </citation>
    <scope>NUCLEOTIDE SEQUENCE [LARGE SCALE GENOMIC DNA]</scope>
</reference>
<evidence type="ECO:0000313" key="12">
    <source>
        <dbReference type="Proteomes" id="UP000043437"/>
    </source>
</evidence>
<dbReference type="RefSeq" id="WP_202903489.1">
    <property type="nucleotide sequence ID" value="NZ_CDMG01000009.1"/>
</dbReference>
<gene>
    <name evidence="11" type="ORF">HAL07_13080</name>
</gene>
<dbReference type="Pfam" id="PF04413">
    <property type="entry name" value="Glycos_transf_N"/>
    <property type="match status" value="1"/>
</dbReference>
<name>A0A0K2Y1P7_9HELI</name>
<evidence type="ECO:0000256" key="6">
    <source>
        <dbReference type="ARBA" id="ARBA00049183"/>
    </source>
</evidence>
<feature type="active site" description="Proton acceptor" evidence="7">
    <location>
        <position position="62"/>
    </location>
</feature>
<dbReference type="InterPro" id="IPR039901">
    <property type="entry name" value="Kdotransferase"/>
</dbReference>
<dbReference type="GO" id="GO:0005886">
    <property type="term" value="C:plasma membrane"/>
    <property type="evidence" value="ECO:0007669"/>
    <property type="project" value="UniProtKB-SubCell"/>
</dbReference>
<keyword evidence="9" id="KW-1003">Cell membrane</keyword>
<keyword evidence="4 9" id="KW-0808">Transferase</keyword>
<accession>A0A0K2Y1P7</accession>
<feature type="transmembrane region" description="Helical" evidence="9">
    <location>
        <begin position="6"/>
        <end position="28"/>
    </location>
</feature>
<proteinExistence type="inferred from homology"/>
<dbReference type="PANTHER" id="PTHR42755">
    <property type="entry name" value="3-DEOXY-MANNO-OCTULOSONATE CYTIDYLYLTRANSFERASE"/>
    <property type="match status" value="1"/>
</dbReference>
<comment type="similarity">
    <text evidence="9">Belongs to the glycosyltransferase group 1 family.</text>
</comment>
<dbReference type="PANTHER" id="PTHR42755:SF1">
    <property type="entry name" value="3-DEOXY-D-MANNO-OCTULOSONIC ACID TRANSFERASE, MITOCHONDRIAL-RELATED"/>
    <property type="match status" value="1"/>
</dbReference>
<evidence type="ECO:0000256" key="9">
    <source>
        <dbReference type="RuleBase" id="RU365103"/>
    </source>
</evidence>
<dbReference type="NCBIfam" id="NF004389">
    <property type="entry name" value="PRK05749.1-5"/>
    <property type="match status" value="1"/>
</dbReference>
<dbReference type="EC" id="2.4.99.12" evidence="2 9"/>
<comment type="function">
    <text evidence="9">Involved in lipopolysaccharide (LPS) biosynthesis. Catalyzes the transfer of 3-deoxy-D-manno-octulosonate (Kdo) residue(s) from CMP-Kdo to lipid IV(A), the tetraacyldisaccharide-1,4'-bisphosphate precursor of lipid A.</text>
</comment>
<dbReference type="GO" id="GO:0043842">
    <property type="term" value="F:Kdo transferase activity"/>
    <property type="evidence" value="ECO:0007669"/>
    <property type="project" value="UniProtKB-EC"/>
</dbReference>
<dbReference type="EMBL" id="CDMG01000009">
    <property type="protein sequence ID" value="CRF52843.1"/>
    <property type="molecule type" value="Genomic_DNA"/>
</dbReference>
<comment type="catalytic activity">
    <reaction evidence="6 9">
        <text>lipid IVA (E. coli) + CMP-3-deoxy-beta-D-manno-octulosonate = alpha-Kdo-(2-&gt;6)-lipid IVA (E. coli) + CMP + H(+)</text>
        <dbReference type="Rhea" id="RHEA:28066"/>
        <dbReference type="ChEBI" id="CHEBI:15378"/>
        <dbReference type="ChEBI" id="CHEBI:58603"/>
        <dbReference type="ChEBI" id="CHEBI:60364"/>
        <dbReference type="ChEBI" id="CHEBI:60377"/>
        <dbReference type="ChEBI" id="CHEBI:85987"/>
        <dbReference type="EC" id="2.4.99.12"/>
    </reaction>
</comment>
<keyword evidence="9" id="KW-1133">Transmembrane helix</keyword>
<dbReference type="Gene3D" id="3.40.50.11720">
    <property type="entry name" value="3-Deoxy-D-manno-octulosonic-acid transferase, N-terminal domain"/>
    <property type="match status" value="1"/>
</dbReference>
<feature type="domain" description="3-deoxy-D-manno-octulosonic-acid transferase N-terminal" evidence="10">
    <location>
        <begin position="49"/>
        <end position="197"/>
    </location>
</feature>
<keyword evidence="9" id="KW-0448">Lipopolysaccharide biosynthesis</keyword>
<sequence length="395" mass="44385">MAFFKAVYVSLLGLGHCVATPLLALFSLKAKYRYSLKGRFFAKGHALEFKPRLWLHACSLGEAKSLECVLNALKDTPTLLTTTTQTGYNHAQKLAKIHPKLQVRFLLFETLLFLWRKDLSELKALVVTEAELWLNLFATAKAVGAKTFLINARISHRSYPKYLRLKPFYTALFKNIDFIYAQSALDKERLESLGAKTPCVFPHTKLFNPPLCTKNYPKLKNLTIVGASTHPSEEALIVETFLRLQEPAQLILVPRHPERFKEVKNYLEKHPKLKGDFSCFSSGLKWGSKVLLIDALGELINFYAIADIVILGGAFAPIGGHNPLEPAYFGVKLISGVHIFNQESLFAWVQNFSLVQSQELAPTLAKHAMLKPSHINTQNQSLQTLVEAIRANARL</sequence>
<evidence type="ECO:0000259" key="10">
    <source>
        <dbReference type="Pfam" id="PF04413"/>
    </source>
</evidence>
<dbReference type="InterPro" id="IPR038107">
    <property type="entry name" value="Glycos_transf_N_sf"/>
</dbReference>
<comment type="subcellular location">
    <subcellularLocation>
        <location evidence="9">Cell membrane</location>
    </subcellularLocation>
</comment>
<dbReference type="GO" id="GO:0009244">
    <property type="term" value="P:lipopolysaccharide core region biosynthetic process"/>
    <property type="evidence" value="ECO:0007669"/>
    <property type="project" value="UniProtKB-UniRule"/>
</dbReference>
<evidence type="ECO:0000256" key="2">
    <source>
        <dbReference type="ARBA" id="ARBA00012621"/>
    </source>
</evidence>